<feature type="region of interest" description="Disordered" evidence="2">
    <location>
        <begin position="233"/>
        <end position="292"/>
    </location>
</feature>
<dbReference type="Ensembl" id="ENSCCRT00015043339.1">
    <property type="protein sequence ID" value="ENSCCRP00015041923.1"/>
    <property type="gene ID" value="ENSCCRG00015017426.1"/>
</dbReference>
<reference evidence="4" key="1">
    <citation type="submission" date="2025-08" db="UniProtKB">
        <authorList>
            <consortium name="Ensembl"/>
        </authorList>
    </citation>
    <scope>IDENTIFICATION</scope>
</reference>
<feature type="compositionally biased region" description="Acidic residues" evidence="2">
    <location>
        <begin position="257"/>
        <end position="285"/>
    </location>
</feature>
<dbReference type="SMART" id="SM00343">
    <property type="entry name" value="ZnF_C2HC"/>
    <property type="match status" value="2"/>
</dbReference>
<dbReference type="AlphaFoldDB" id="A0A8C1UU18"/>
<feature type="domain" description="CCHC-type" evidence="3">
    <location>
        <begin position="192"/>
        <end position="205"/>
    </location>
</feature>
<dbReference type="InterPro" id="IPR001878">
    <property type="entry name" value="Znf_CCHC"/>
</dbReference>
<dbReference type="InterPro" id="IPR036875">
    <property type="entry name" value="Znf_CCHC_sf"/>
</dbReference>
<dbReference type="GO" id="GO:0003723">
    <property type="term" value="F:RNA binding"/>
    <property type="evidence" value="ECO:0007669"/>
    <property type="project" value="InterPro"/>
</dbReference>
<dbReference type="Gene3D" id="4.10.60.10">
    <property type="entry name" value="Zinc finger, CCHC-type"/>
    <property type="match status" value="1"/>
</dbReference>
<dbReference type="PROSITE" id="PS50158">
    <property type="entry name" value="ZF_CCHC"/>
    <property type="match status" value="2"/>
</dbReference>
<sequence length="386" mass="45322">MEDNDQQKHYSKEATVIVNTTEVRDRRVEDVIKAVIEKVGLSKVLAVRPRLNNEYEVTVTDEEACEVLKDGLTVKGIVCEVRNLQERECVVSFMHLPAYVTDEEITAKLRTWGVKVTSAIRRRYYPDTTITDGTRYVRVKFPKEVLSLPYSTRFDTAEGVQYFRIIHDRQMKICRLCMKPGHILKDCPDFTCRDCGEKGHFARECDAVRCPECRKVMVKCECWMEEDIETDKDYEQVDEMEKSQDVDDAKEDVQTEQSEEEEENQKGEDAEEEQNYCEMEREQEEEGHGIQSEILKQTREAEKERQGMQMIEKATQGGKEEDNRNEWEKVTITRRRQLKVKPNLENAKKRQTIKEKLKEKGIKRRDYGVNSFEVLMELEKVDECIE</sequence>
<feature type="domain" description="CCHC-type" evidence="3">
    <location>
        <begin position="174"/>
        <end position="189"/>
    </location>
</feature>
<dbReference type="GO" id="GO:0008270">
    <property type="term" value="F:zinc ion binding"/>
    <property type="evidence" value="ECO:0007669"/>
    <property type="project" value="UniProtKB-KW"/>
</dbReference>
<dbReference type="PANTHER" id="PTHR22639:SF3">
    <property type="entry name" value="ZINC FINGER CCHC DOMAIN-CONTAINING PROTEIN 3"/>
    <property type="match status" value="1"/>
</dbReference>
<protein>
    <recommendedName>
        <fullName evidence="3">CCHC-type domain-containing protein</fullName>
    </recommendedName>
</protein>
<feature type="compositionally biased region" description="Basic and acidic residues" evidence="2">
    <location>
        <begin position="233"/>
        <end position="253"/>
    </location>
</feature>
<keyword evidence="1" id="KW-0863">Zinc-finger</keyword>
<keyword evidence="1" id="KW-0479">Metal-binding</keyword>
<dbReference type="Proteomes" id="UP000694700">
    <property type="component" value="Unplaced"/>
</dbReference>
<organism evidence="4 5">
    <name type="scientific">Cyprinus carpio</name>
    <name type="common">Common carp</name>
    <dbReference type="NCBI Taxonomy" id="7962"/>
    <lineage>
        <taxon>Eukaryota</taxon>
        <taxon>Metazoa</taxon>
        <taxon>Chordata</taxon>
        <taxon>Craniata</taxon>
        <taxon>Vertebrata</taxon>
        <taxon>Euteleostomi</taxon>
        <taxon>Actinopterygii</taxon>
        <taxon>Neopterygii</taxon>
        <taxon>Teleostei</taxon>
        <taxon>Ostariophysi</taxon>
        <taxon>Cypriniformes</taxon>
        <taxon>Cyprinidae</taxon>
        <taxon>Cyprininae</taxon>
        <taxon>Cyprinus</taxon>
    </lineage>
</organism>
<name>A0A8C1UU18_CYPCA</name>
<evidence type="ECO:0000313" key="5">
    <source>
        <dbReference type="Proteomes" id="UP000694700"/>
    </source>
</evidence>
<keyword evidence="1" id="KW-0862">Zinc</keyword>
<dbReference type="SUPFAM" id="SSF57756">
    <property type="entry name" value="Retrovirus zinc finger-like domains"/>
    <property type="match status" value="1"/>
</dbReference>
<dbReference type="GO" id="GO:0002218">
    <property type="term" value="P:activation of innate immune response"/>
    <property type="evidence" value="ECO:0007669"/>
    <property type="project" value="InterPro"/>
</dbReference>
<evidence type="ECO:0000259" key="3">
    <source>
        <dbReference type="PROSITE" id="PS50158"/>
    </source>
</evidence>
<dbReference type="GO" id="GO:0003690">
    <property type="term" value="F:double-stranded DNA binding"/>
    <property type="evidence" value="ECO:0007669"/>
    <property type="project" value="InterPro"/>
</dbReference>
<accession>A0A8C1UU18</accession>
<evidence type="ECO:0000313" key="4">
    <source>
        <dbReference type="Ensembl" id="ENSCCRP00015041923.1"/>
    </source>
</evidence>
<proteinExistence type="predicted"/>
<dbReference type="InterPro" id="IPR042509">
    <property type="entry name" value="ZCCHC3"/>
</dbReference>
<dbReference type="PANTHER" id="PTHR22639">
    <property type="entry name" value="GAG-RELATED PROTEIN"/>
    <property type="match status" value="1"/>
</dbReference>
<evidence type="ECO:0000256" key="1">
    <source>
        <dbReference type="PROSITE-ProRule" id="PRU00047"/>
    </source>
</evidence>
<evidence type="ECO:0000256" key="2">
    <source>
        <dbReference type="SAM" id="MobiDB-lite"/>
    </source>
</evidence>
<dbReference type="Pfam" id="PF00098">
    <property type="entry name" value="zf-CCHC"/>
    <property type="match status" value="1"/>
</dbReference>